<organism evidence="6 7">
    <name type="scientific">Rhodopirellula halodulae</name>
    <dbReference type="NCBI Taxonomy" id="2894198"/>
    <lineage>
        <taxon>Bacteria</taxon>
        <taxon>Pseudomonadati</taxon>
        <taxon>Planctomycetota</taxon>
        <taxon>Planctomycetia</taxon>
        <taxon>Pirellulales</taxon>
        <taxon>Pirellulaceae</taxon>
        <taxon>Rhodopirellula</taxon>
    </lineage>
</organism>
<dbReference type="Proteomes" id="UP001430306">
    <property type="component" value="Unassembled WGS sequence"/>
</dbReference>
<evidence type="ECO:0000256" key="3">
    <source>
        <dbReference type="SAM" id="SignalP"/>
    </source>
</evidence>
<dbReference type="GO" id="GO:0016787">
    <property type="term" value="F:hydrolase activity"/>
    <property type="evidence" value="ECO:0007669"/>
    <property type="project" value="UniProtKB-KW"/>
</dbReference>
<keyword evidence="7" id="KW-1185">Reference proteome</keyword>
<dbReference type="Pfam" id="PF20434">
    <property type="entry name" value="BD-FAE"/>
    <property type="match status" value="1"/>
</dbReference>
<evidence type="ECO:0000259" key="5">
    <source>
        <dbReference type="Pfam" id="PF20434"/>
    </source>
</evidence>
<dbReference type="EMBL" id="JAJKFW010000003">
    <property type="protein sequence ID" value="MCC9640834.1"/>
    <property type="molecule type" value="Genomic_DNA"/>
</dbReference>
<dbReference type="InterPro" id="IPR002925">
    <property type="entry name" value="Dienelactn_hydro"/>
</dbReference>
<dbReference type="Gene3D" id="3.40.50.1820">
    <property type="entry name" value="alpha/beta hydrolase"/>
    <property type="match status" value="1"/>
</dbReference>
<dbReference type="RefSeq" id="WP_230270530.1">
    <property type="nucleotide sequence ID" value="NZ_JAJKFW010000003.1"/>
</dbReference>
<feature type="signal peptide" evidence="3">
    <location>
        <begin position="1"/>
        <end position="27"/>
    </location>
</feature>
<evidence type="ECO:0000256" key="2">
    <source>
        <dbReference type="ARBA" id="ARBA00022801"/>
    </source>
</evidence>
<accession>A0ABS8NBA0</accession>
<dbReference type="PANTHER" id="PTHR48081">
    <property type="entry name" value="AB HYDROLASE SUPERFAMILY PROTEIN C4A8.06C"/>
    <property type="match status" value="1"/>
</dbReference>
<feature type="chain" id="PRO_5046348347" evidence="3">
    <location>
        <begin position="28"/>
        <end position="304"/>
    </location>
</feature>
<evidence type="ECO:0000259" key="4">
    <source>
        <dbReference type="Pfam" id="PF01738"/>
    </source>
</evidence>
<dbReference type="InterPro" id="IPR050300">
    <property type="entry name" value="GDXG_lipolytic_enzyme"/>
</dbReference>
<proteinExistence type="inferred from homology"/>
<reference evidence="6" key="1">
    <citation type="submission" date="2021-11" db="EMBL/GenBank/DDBJ databases">
        <title>Genome sequence.</title>
        <authorList>
            <person name="Sun Q."/>
        </authorList>
    </citation>
    <scope>NUCLEOTIDE SEQUENCE</scope>
    <source>
        <strain evidence="6">JC740</strain>
    </source>
</reference>
<feature type="domain" description="BD-FAE-like" evidence="5">
    <location>
        <begin position="79"/>
        <end position="184"/>
    </location>
</feature>
<evidence type="ECO:0000256" key="1">
    <source>
        <dbReference type="ARBA" id="ARBA00010515"/>
    </source>
</evidence>
<feature type="domain" description="Dienelactone hydrolase" evidence="4">
    <location>
        <begin position="229"/>
        <end position="280"/>
    </location>
</feature>
<dbReference type="SUPFAM" id="SSF53474">
    <property type="entry name" value="alpha/beta-Hydrolases"/>
    <property type="match status" value="1"/>
</dbReference>
<protein>
    <submittedName>
        <fullName evidence="6">Alpha/beta hydrolase</fullName>
    </submittedName>
</protein>
<keyword evidence="2 6" id="KW-0378">Hydrolase</keyword>
<dbReference type="PANTHER" id="PTHR48081:SF30">
    <property type="entry name" value="ACETYL-HYDROLASE LIPR-RELATED"/>
    <property type="match status" value="1"/>
</dbReference>
<dbReference type="Pfam" id="PF01738">
    <property type="entry name" value="DLH"/>
    <property type="match status" value="1"/>
</dbReference>
<name>A0ABS8NBA0_9BACT</name>
<comment type="caution">
    <text evidence="6">The sequence shown here is derived from an EMBL/GenBank/DDBJ whole genome shotgun (WGS) entry which is preliminary data.</text>
</comment>
<keyword evidence="3" id="KW-0732">Signal</keyword>
<evidence type="ECO:0000313" key="7">
    <source>
        <dbReference type="Proteomes" id="UP001430306"/>
    </source>
</evidence>
<evidence type="ECO:0000313" key="6">
    <source>
        <dbReference type="EMBL" id="MCC9640834.1"/>
    </source>
</evidence>
<comment type="similarity">
    <text evidence="1">Belongs to the 'GDXG' lipolytic enzyme family.</text>
</comment>
<dbReference type="InterPro" id="IPR049492">
    <property type="entry name" value="BD-FAE-like_dom"/>
</dbReference>
<dbReference type="InterPro" id="IPR029058">
    <property type="entry name" value="AB_hydrolase_fold"/>
</dbReference>
<sequence>MTHRRSLACVLALTIGTAAGLATNAFAQETSGATAAADNTAMPDHVVEQFVYKTIVDEKSGKQTELFIDWTRPADWKPSDSRPAAVFFHGGGWVGGKPGQFEKHSEELAARGMVCFRVKYRLLDKKNKLPPDTCVEDASDAFRTVRGRAKEFGIDPNRIAAGGGSAGGHLAAFLGMMDDETIDGVSRKPNALLLLNPVYNNGPGGWGTARVGDQFQKYSPAHNITADDPPSIVFLGTKDRLIPVSTGEEFRDECVQAGVTSELHLYEGQPHGFFNAKKEAGGGKIYRDTMKKTFAFLESLGWIE</sequence>
<gene>
    <name evidence="6" type="ORF">LOC71_00995</name>
</gene>